<dbReference type="GO" id="GO:0009252">
    <property type="term" value="P:peptidoglycan biosynthetic process"/>
    <property type="evidence" value="ECO:0007669"/>
    <property type="project" value="UniProtKB-UniPathway"/>
</dbReference>
<dbReference type="InterPro" id="IPR036366">
    <property type="entry name" value="PGBDSf"/>
</dbReference>
<dbReference type="GO" id="GO:0008360">
    <property type="term" value="P:regulation of cell shape"/>
    <property type="evidence" value="ECO:0007669"/>
    <property type="project" value="UniProtKB-UniRule"/>
</dbReference>
<feature type="domain" description="L,D-TPase catalytic" evidence="9">
    <location>
        <begin position="302"/>
        <end position="478"/>
    </location>
</feature>
<proteinExistence type="inferred from homology"/>
<dbReference type="STRING" id="1121898.GCA_000422725_03309"/>
<dbReference type="InterPro" id="IPR052905">
    <property type="entry name" value="LD-transpeptidase_YkuD-like"/>
</dbReference>
<evidence type="ECO:0000313" key="10">
    <source>
        <dbReference type="EMBL" id="KGO92107.1"/>
    </source>
</evidence>
<dbReference type="InterPro" id="IPR005490">
    <property type="entry name" value="LD_TPept_cat_dom"/>
</dbReference>
<keyword evidence="3" id="KW-0808">Transferase</keyword>
<dbReference type="UniPathway" id="UPA00219"/>
<comment type="caution">
    <text evidence="10">The sequence shown here is derived from an EMBL/GenBank/DDBJ whole genome shotgun (WGS) entry which is preliminary data.</text>
</comment>
<dbReference type="InterPro" id="IPR045380">
    <property type="entry name" value="LD_TPept_scaffold_dom"/>
</dbReference>
<evidence type="ECO:0000256" key="6">
    <source>
        <dbReference type="ARBA" id="ARBA00023316"/>
    </source>
</evidence>
<keyword evidence="8" id="KW-0732">Signal</keyword>
<dbReference type="Proteomes" id="UP000030111">
    <property type="component" value="Unassembled WGS sequence"/>
</dbReference>
<dbReference type="InterPro" id="IPR002477">
    <property type="entry name" value="Peptidoglycan-bd-like"/>
</dbReference>
<dbReference type="Pfam" id="PF20142">
    <property type="entry name" value="Scaffold"/>
    <property type="match status" value="1"/>
</dbReference>
<dbReference type="InterPro" id="IPR038063">
    <property type="entry name" value="Transpep_catalytic_dom"/>
</dbReference>
<dbReference type="PANTHER" id="PTHR41533:SF2">
    <property type="entry name" value="BLR7131 PROTEIN"/>
    <property type="match status" value="1"/>
</dbReference>
<dbReference type="eggNOG" id="COG2989">
    <property type="taxonomic scope" value="Bacteria"/>
</dbReference>
<evidence type="ECO:0000256" key="7">
    <source>
        <dbReference type="PROSITE-ProRule" id="PRU01373"/>
    </source>
</evidence>
<evidence type="ECO:0000259" key="9">
    <source>
        <dbReference type="PROSITE" id="PS52029"/>
    </source>
</evidence>
<keyword evidence="4 7" id="KW-0133">Cell shape</keyword>
<dbReference type="RefSeq" id="WP_026991285.1">
    <property type="nucleotide sequence ID" value="NZ_AUGP01000028.1"/>
</dbReference>
<dbReference type="GO" id="GO:0004180">
    <property type="term" value="F:carboxypeptidase activity"/>
    <property type="evidence" value="ECO:0007669"/>
    <property type="project" value="UniProtKB-ARBA"/>
</dbReference>
<dbReference type="Gene3D" id="1.10.101.10">
    <property type="entry name" value="PGBD-like superfamily/PGBD"/>
    <property type="match status" value="1"/>
</dbReference>
<evidence type="ECO:0000256" key="5">
    <source>
        <dbReference type="ARBA" id="ARBA00022984"/>
    </source>
</evidence>
<dbReference type="Pfam" id="PF01471">
    <property type="entry name" value="PG_binding_1"/>
    <property type="match status" value="1"/>
</dbReference>
<dbReference type="EMBL" id="JRLY01000012">
    <property type="protein sequence ID" value="KGO92107.1"/>
    <property type="molecule type" value="Genomic_DNA"/>
</dbReference>
<evidence type="ECO:0000256" key="4">
    <source>
        <dbReference type="ARBA" id="ARBA00022960"/>
    </source>
</evidence>
<evidence type="ECO:0000256" key="3">
    <source>
        <dbReference type="ARBA" id="ARBA00022679"/>
    </source>
</evidence>
<comment type="similarity">
    <text evidence="2">Belongs to the YkuD family.</text>
</comment>
<comment type="pathway">
    <text evidence="1 7">Cell wall biogenesis; peptidoglycan biosynthesis.</text>
</comment>
<dbReference type="AlphaFoldDB" id="A0A0A2MHH7"/>
<feature type="active site" description="Proton donor/acceptor" evidence="7">
    <location>
        <position position="430"/>
    </location>
</feature>
<dbReference type="CDD" id="cd16913">
    <property type="entry name" value="YkuD_like"/>
    <property type="match status" value="1"/>
</dbReference>
<evidence type="ECO:0000313" key="11">
    <source>
        <dbReference type="Proteomes" id="UP000030111"/>
    </source>
</evidence>
<dbReference type="SUPFAM" id="SSF47090">
    <property type="entry name" value="PGBD-like"/>
    <property type="match status" value="1"/>
</dbReference>
<feature type="active site" description="Nucleophile" evidence="7">
    <location>
        <position position="449"/>
    </location>
</feature>
<keyword evidence="11" id="KW-1185">Reference proteome</keyword>
<dbReference type="GO" id="GO:0071555">
    <property type="term" value="P:cell wall organization"/>
    <property type="evidence" value="ECO:0007669"/>
    <property type="project" value="UniProtKB-UniRule"/>
</dbReference>
<feature type="signal peptide" evidence="8">
    <location>
        <begin position="1"/>
        <end position="23"/>
    </location>
</feature>
<keyword evidence="5 7" id="KW-0573">Peptidoglycan synthesis</keyword>
<evidence type="ECO:0000256" key="2">
    <source>
        <dbReference type="ARBA" id="ARBA00005992"/>
    </source>
</evidence>
<feature type="chain" id="PRO_5001992193" description="L,D-TPase catalytic domain-containing protein" evidence="8">
    <location>
        <begin position="24"/>
        <end position="530"/>
    </location>
</feature>
<dbReference type="PROSITE" id="PS52029">
    <property type="entry name" value="LD_TPASE"/>
    <property type="match status" value="1"/>
</dbReference>
<organism evidence="10 11">
    <name type="scientific">Flavobacterium subsaxonicum WB 4.1-42 = DSM 21790</name>
    <dbReference type="NCBI Taxonomy" id="1121898"/>
    <lineage>
        <taxon>Bacteria</taxon>
        <taxon>Pseudomonadati</taxon>
        <taxon>Bacteroidota</taxon>
        <taxon>Flavobacteriia</taxon>
        <taxon>Flavobacteriales</taxon>
        <taxon>Flavobacteriaceae</taxon>
        <taxon>Flavobacterium</taxon>
    </lineage>
</organism>
<dbReference type="SUPFAM" id="SSF141523">
    <property type="entry name" value="L,D-transpeptidase catalytic domain-like"/>
    <property type="match status" value="1"/>
</dbReference>
<dbReference type="Pfam" id="PF03734">
    <property type="entry name" value="YkuD"/>
    <property type="match status" value="1"/>
</dbReference>
<dbReference type="PANTHER" id="PTHR41533">
    <property type="entry name" value="L,D-TRANSPEPTIDASE HI_1667-RELATED"/>
    <property type="match status" value="1"/>
</dbReference>
<gene>
    <name evidence="10" type="ORF">Q766_14545</name>
</gene>
<dbReference type="Gene3D" id="2.40.440.10">
    <property type="entry name" value="L,D-transpeptidase catalytic domain-like"/>
    <property type="match status" value="1"/>
</dbReference>
<evidence type="ECO:0000256" key="1">
    <source>
        <dbReference type="ARBA" id="ARBA00004752"/>
    </source>
</evidence>
<name>A0A0A2MHH7_9FLAO</name>
<sequence>MLKAATIVVLLLLLFPACKNTSAGNINVTVRPANTAHLKNTALNIDSSLLEKAPESVQAFYAANDNKTVWTTQADRLELQKAINDVVTDGLMPNDYNITFLKEFEALTAISEEECMRYDILMTESFGKLASHLFKGKLKPSKVYYDWALSPKKIDTNKLLTQALKEHGVQQIVAQCRPRHAVYTGLRESLAYLNTLPEDKDIPKIEVSKSVSLNDSTAVVGIIKQRLIYWGDMDASASAGTVYDKATAKAVKKFQLRHGIVADGTVNSRTADALNFSRNARKEQVIANLERWRWFPYDFGERAIVINIPNYRLAVLENNKDTVQTYNVVVGKPGRRSPVLHSVLSNLVLNPTWTVPPTFMKEDLTPSAIKDTAYFSHLDMKIFRKNVEVPVAEWDSLKPDHYVYVQSPGNHNSLGRIKFNFRNSFSVYLHDTNHREYFKKPYRALSSGCVRVQDPFKLAGYVLDNEEAGWTKERVDEIVAEETTQSIGLKKTTHVHQLYWTAWMDKDGLQFRNDIYSLDKILYDKLRSQR</sequence>
<keyword evidence="6 7" id="KW-0961">Cell wall biogenesis/degradation</keyword>
<protein>
    <recommendedName>
        <fullName evidence="9">L,D-TPase catalytic domain-containing protein</fullName>
    </recommendedName>
</protein>
<accession>A0A0A2MHH7</accession>
<evidence type="ECO:0000256" key="8">
    <source>
        <dbReference type="SAM" id="SignalP"/>
    </source>
</evidence>
<dbReference type="OrthoDB" id="9778545at2"/>
<dbReference type="GO" id="GO:0016740">
    <property type="term" value="F:transferase activity"/>
    <property type="evidence" value="ECO:0007669"/>
    <property type="project" value="UniProtKB-KW"/>
</dbReference>
<reference evidence="10 11" key="1">
    <citation type="submission" date="2013-09" db="EMBL/GenBank/DDBJ databases">
        <authorList>
            <person name="Zeng Z."/>
            <person name="Chen C."/>
        </authorList>
    </citation>
    <scope>NUCLEOTIDE SEQUENCE [LARGE SCALE GENOMIC DNA]</scope>
    <source>
        <strain evidence="10 11">WB 4.1-42</strain>
    </source>
</reference>
<dbReference type="InterPro" id="IPR036365">
    <property type="entry name" value="PGBD-like_sf"/>
</dbReference>